<dbReference type="EMBL" id="LKAM01000019">
    <property type="protein sequence ID" value="KUM45418.1"/>
    <property type="molecule type" value="Genomic_DNA"/>
</dbReference>
<reference evidence="1" key="1">
    <citation type="journal article" date="2015" name="Genome Biol. Evol.">
        <title>Organellar Genomes of White Spruce (Picea glauca): Assembly and Annotation.</title>
        <authorList>
            <person name="Jackman S.D."/>
            <person name="Warren R.L."/>
            <person name="Gibb E.A."/>
            <person name="Vandervalk B.P."/>
            <person name="Mohamadi H."/>
            <person name="Chu J."/>
            <person name="Raymond A."/>
            <person name="Pleasance S."/>
            <person name="Coope R."/>
            <person name="Wildung M.R."/>
            <person name="Ritland C.E."/>
            <person name="Bousquet J."/>
            <person name="Jones S.J."/>
            <person name="Bohlmann J."/>
            <person name="Birol I."/>
        </authorList>
    </citation>
    <scope>NUCLEOTIDE SEQUENCE [LARGE SCALE GENOMIC DNA]</scope>
    <source>
        <tissue evidence="1">Flushing bud</tissue>
    </source>
</reference>
<geneLocation type="mitochondrion" evidence="1"/>
<evidence type="ECO:0000313" key="1">
    <source>
        <dbReference type="EMBL" id="KUM45418.1"/>
    </source>
</evidence>
<gene>
    <name evidence="1" type="ORF">ABT39_MTgene2685</name>
</gene>
<keyword evidence="1" id="KW-0496">Mitochondrion</keyword>
<protein>
    <submittedName>
        <fullName evidence="1">Uncharacterized protein</fullName>
    </submittedName>
</protein>
<sequence>MRLAMRLGTYNWARGINQKLLVTYNLLGTYKLIPIGLEKLAAYCTTNFFVPAPTEPAEAIEK</sequence>
<comment type="caution">
    <text evidence="1">The sequence shown here is derived from an EMBL/GenBank/DDBJ whole genome shotgun (WGS) entry which is preliminary data.</text>
</comment>
<dbReference type="AlphaFoldDB" id="A0A101LUJ8"/>
<accession>A0A101LUJ8</accession>
<proteinExistence type="predicted"/>
<name>A0A101LUJ8_PICGL</name>
<organism evidence="1">
    <name type="scientific">Picea glauca</name>
    <name type="common">White spruce</name>
    <name type="synonym">Pinus glauca</name>
    <dbReference type="NCBI Taxonomy" id="3330"/>
    <lineage>
        <taxon>Eukaryota</taxon>
        <taxon>Viridiplantae</taxon>
        <taxon>Streptophyta</taxon>
        <taxon>Embryophyta</taxon>
        <taxon>Tracheophyta</taxon>
        <taxon>Spermatophyta</taxon>
        <taxon>Pinopsida</taxon>
        <taxon>Pinidae</taxon>
        <taxon>Conifers I</taxon>
        <taxon>Pinales</taxon>
        <taxon>Pinaceae</taxon>
        <taxon>Picea</taxon>
    </lineage>
</organism>